<sequence>MFKWKTGIQGSYSMAANPSFHSELWAIYPAKHKSTEKPVSIFIFDKKKFEAILVKNNISKKGDKSIITDAYEVLRAQVSNLAKFRHPNILTIIEPLEEHKASFIFVTEYLTNCLNSVETLDDVLIQKGLLQVCQGLKFLHEQAKFIHLAIQPCSIFINENSDWKLGGLGHIQPAELEEYFIKQYDPRIPNFINIAFNYTAPEVVMDSRISAASDVYSLGALIYFLYNHTSFINCNDSASYYKDDYKKFDNLLKQNSPRQILKNIPENLFTIFTKLINRYPEQRITLDDFVQSDFFNNPLVKTMTFLDEFPTKTDKEKQIFLTNLANLLPLFPTSILSQKILPILLDLVKKKEVHLIQVSLNLIFTIGEQLSQLTFYDKIFTNISGDLINFEEAQIVILEHLPILQKKVKAEEFKKFLIQILDKTLDLKANFQIQSKTLERVEIILQSIDFPTIKNNVFPKICTIFSKTTSMTVKVKTIESFQKLIEQKGIDKFIVNDTLLPLLKSMKTREVKILEAILPVYSCSALILDEEEVVVSVIPQLWLLSISSTLNVKTYQEYTKTLNAISEEIQRTHLQKIRALEGDKTYDENEDDKEKFRH</sequence>
<evidence type="ECO:0000313" key="3">
    <source>
        <dbReference type="Proteomes" id="UP000774326"/>
    </source>
</evidence>
<organism evidence="2 3">
    <name type="scientific">Wickerhamomyces pijperi</name>
    <name type="common">Yeast</name>
    <name type="synonym">Pichia pijperi</name>
    <dbReference type="NCBI Taxonomy" id="599730"/>
    <lineage>
        <taxon>Eukaryota</taxon>
        <taxon>Fungi</taxon>
        <taxon>Dikarya</taxon>
        <taxon>Ascomycota</taxon>
        <taxon>Saccharomycotina</taxon>
        <taxon>Saccharomycetes</taxon>
        <taxon>Phaffomycetales</taxon>
        <taxon>Wickerhamomycetaceae</taxon>
        <taxon>Wickerhamomyces</taxon>
    </lineage>
</organism>
<dbReference type="Gene3D" id="1.25.10.10">
    <property type="entry name" value="Leucine-rich Repeat Variant"/>
    <property type="match status" value="1"/>
</dbReference>
<protein>
    <recommendedName>
        <fullName evidence="1">Protein kinase domain-containing protein</fullName>
    </recommendedName>
</protein>
<dbReference type="Proteomes" id="UP000774326">
    <property type="component" value="Unassembled WGS sequence"/>
</dbReference>
<dbReference type="OrthoDB" id="79687at2759"/>
<dbReference type="InterPro" id="IPR000719">
    <property type="entry name" value="Prot_kinase_dom"/>
</dbReference>
<dbReference type="EMBL" id="JAEUBG010004185">
    <property type="protein sequence ID" value="KAH3681839.1"/>
    <property type="molecule type" value="Genomic_DNA"/>
</dbReference>
<dbReference type="CDD" id="cd14011">
    <property type="entry name" value="PK_SCY1_like"/>
    <property type="match status" value="1"/>
</dbReference>
<dbReference type="GO" id="GO:0004672">
    <property type="term" value="F:protein kinase activity"/>
    <property type="evidence" value="ECO:0007669"/>
    <property type="project" value="InterPro"/>
</dbReference>
<evidence type="ECO:0000313" key="2">
    <source>
        <dbReference type="EMBL" id="KAH3681839.1"/>
    </source>
</evidence>
<reference evidence="2" key="1">
    <citation type="journal article" date="2021" name="Open Biol.">
        <title>Shared evolutionary footprints suggest mitochondrial oxidative damage underlies multiple complex I losses in fungi.</title>
        <authorList>
            <person name="Schikora-Tamarit M.A."/>
            <person name="Marcet-Houben M."/>
            <person name="Nosek J."/>
            <person name="Gabaldon T."/>
        </authorList>
    </citation>
    <scope>NUCLEOTIDE SEQUENCE</scope>
    <source>
        <strain evidence="2">CBS2887</strain>
    </source>
</reference>
<dbReference type="Gene3D" id="3.30.200.20">
    <property type="entry name" value="Phosphorylase Kinase, domain 1"/>
    <property type="match status" value="1"/>
</dbReference>
<evidence type="ECO:0000259" key="1">
    <source>
        <dbReference type="PROSITE" id="PS50011"/>
    </source>
</evidence>
<dbReference type="PROSITE" id="PS50011">
    <property type="entry name" value="PROTEIN_KINASE_DOM"/>
    <property type="match status" value="1"/>
</dbReference>
<dbReference type="Gene3D" id="1.10.510.10">
    <property type="entry name" value="Transferase(Phosphotransferase) domain 1"/>
    <property type="match status" value="1"/>
</dbReference>
<dbReference type="InterPro" id="IPR051177">
    <property type="entry name" value="CIK-Related_Protein"/>
</dbReference>
<gene>
    <name evidence="2" type="ORF">WICPIJ_007193</name>
</gene>
<dbReference type="SUPFAM" id="SSF48371">
    <property type="entry name" value="ARM repeat"/>
    <property type="match status" value="1"/>
</dbReference>
<keyword evidence="3" id="KW-1185">Reference proteome</keyword>
<dbReference type="PANTHER" id="PTHR12984:SF6">
    <property type="entry name" value="SCY1-LIKE PROTEIN 2"/>
    <property type="match status" value="1"/>
</dbReference>
<dbReference type="InterPro" id="IPR016024">
    <property type="entry name" value="ARM-type_fold"/>
</dbReference>
<reference evidence="2" key="2">
    <citation type="submission" date="2021-01" db="EMBL/GenBank/DDBJ databases">
        <authorList>
            <person name="Schikora-Tamarit M.A."/>
        </authorList>
    </citation>
    <scope>NUCLEOTIDE SEQUENCE</scope>
    <source>
        <strain evidence="2">CBS2887</strain>
    </source>
</reference>
<dbReference type="InterPro" id="IPR011009">
    <property type="entry name" value="Kinase-like_dom_sf"/>
</dbReference>
<dbReference type="PANTHER" id="PTHR12984">
    <property type="entry name" value="SCY1-RELATED S/T PROTEIN KINASE-LIKE"/>
    <property type="match status" value="1"/>
</dbReference>
<name>A0A9P8Q312_WICPI</name>
<feature type="non-terminal residue" evidence="2">
    <location>
        <position position="1"/>
    </location>
</feature>
<dbReference type="SUPFAM" id="SSF56112">
    <property type="entry name" value="Protein kinase-like (PK-like)"/>
    <property type="match status" value="1"/>
</dbReference>
<dbReference type="GO" id="GO:0005524">
    <property type="term" value="F:ATP binding"/>
    <property type="evidence" value="ECO:0007669"/>
    <property type="project" value="InterPro"/>
</dbReference>
<dbReference type="SMART" id="SM00220">
    <property type="entry name" value="S_TKc"/>
    <property type="match status" value="1"/>
</dbReference>
<comment type="caution">
    <text evidence="2">The sequence shown here is derived from an EMBL/GenBank/DDBJ whole genome shotgun (WGS) entry which is preliminary data.</text>
</comment>
<dbReference type="AlphaFoldDB" id="A0A9P8Q312"/>
<feature type="domain" description="Protein kinase" evidence="1">
    <location>
        <begin position="1"/>
        <end position="295"/>
    </location>
</feature>
<dbReference type="InterPro" id="IPR011989">
    <property type="entry name" value="ARM-like"/>
</dbReference>
<dbReference type="Pfam" id="PF00069">
    <property type="entry name" value="Pkinase"/>
    <property type="match status" value="1"/>
</dbReference>
<accession>A0A9P8Q312</accession>
<proteinExistence type="predicted"/>